<keyword evidence="2" id="KW-0805">Transcription regulation</keyword>
<dbReference type="InterPro" id="IPR000847">
    <property type="entry name" value="LysR_HTH_N"/>
</dbReference>
<name>A0ABR5AW42_BACBA</name>
<dbReference type="InterPro" id="IPR036390">
    <property type="entry name" value="WH_DNA-bd_sf"/>
</dbReference>
<dbReference type="EMBL" id="JXLP01000005">
    <property type="protein sequence ID" value="KIL78938.1"/>
    <property type="molecule type" value="Genomic_DNA"/>
</dbReference>
<dbReference type="PRINTS" id="PR00039">
    <property type="entry name" value="HTHLYSR"/>
</dbReference>
<keyword evidence="3" id="KW-0238">DNA-binding</keyword>
<dbReference type="RefSeq" id="WP_041096023.1">
    <property type="nucleotide sequence ID" value="NZ_JARTHD010000008.1"/>
</dbReference>
<dbReference type="Gene3D" id="1.10.10.10">
    <property type="entry name" value="Winged helix-like DNA-binding domain superfamily/Winged helix DNA-binding domain"/>
    <property type="match status" value="1"/>
</dbReference>
<comment type="similarity">
    <text evidence="1">Belongs to the LysR transcriptional regulatory family.</text>
</comment>
<dbReference type="Gene3D" id="3.40.190.290">
    <property type="match status" value="1"/>
</dbReference>
<evidence type="ECO:0000313" key="6">
    <source>
        <dbReference type="EMBL" id="KIL78938.1"/>
    </source>
</evidence>
<dbReference type="PROSITE" id="PS50931">
    <property type="entry name" value="HTH_LYSR"/>
    <property type="match status" value="1"/>
</dbReference>
<dbReference type="CDD" id="cd05466">
    <property type="entry name" value="PBP2_LTTR_substrate"/>
    <property type="match status" value="1"/>
</dbReference>
<reference evidence="6 7" key="1">
    <citation type="submission" date="2015-01" db="EMBL/GenBank/DDBJ databases">
        <title>Genome Assembly of Bacillus badius MTCC 1458.</title>
        <authorList>
            <person name="Verma A."/>
            <person name="Khatri I."/>
            <person name="Mual P."/>
            <person name="Subramanian S."/>
            <person name="Krishnamurthi S."/>
        </authorList>
    </citation>
    <scope>NUCLEOTIDE SEQUENCE [LARGE SCALE GENOMIC DNA]</scope>
    <source>
        <strain evidence="6 7">MTCC 1458</strain>
    </source>
</reference>
<dbReference type="SUPFAM" id="SSF46785">
    <property type="entry name" value="Winged helix' DNA-binding domain"/>
    <property type="match status" value="1"/>
</dbReference>
<gene>
    <name evidence="6" type="ORF">SD77_3739</name>
</gene>
<comment type="caution">
    <text evidence="6">The sequence shown here is derived from an EMBL/GenBank/DDBJ whole genome shotgun (WGS) entry which is preliminary data.</text>
</comment>
<dbReference type="PANTHER" id="PTHR30126">
    <property type="entry name" value="HTH-TYPE TRANSCRIPTIONAL REGULATOR"/>
    <property type="match status" value="1"/>
</dbReference>
<keyword evidence="7" id="KW-1185">Reference proteome</keyword>
<evidence type="ECO:0000256" key="2">
    <source>
        <dbReference type="ARBA" id="ARBA00023015"/>
    </source>
</evidence>
<dbReference type="Pfam" id="PF03466">
    <property type="entry name" value="LysR_substrate"/>
    <property type="match status" value="1"/>
</dbReference>
<dbReference type="InterPro" id="IPR005119">
    <property type="entry name" value="LysR_subst-bd"/>
</dbReference>
<evidence type="ECO:0000313" key="7">
    <source>
        <dbReference type="Proteomes" id="UP000031982"/>
    </source>
</evidence>
<organism evidence="6 7">
    <name type="scientific">Bacillus badius</name>
    <dbReference type="NCBI Taxonomy" id="1455"/>
    <lineage>
        <taxon>Bacteria</taxon>
        <taxon>Bacillati</taxon>
        <taxon>Bacillota</taxon>
        <taxon>Bacilli</taxon>
        <taxon>Bacillales</taxon>
        <taxon>Bacillaceae</taxon>
        <taxon>Pseudobacillus</taxon>
    </lineage>
</organism>
<feature type="domain" description="HTH lysR-type" evidence="5">
    <location>
        <begin position="1"/>
        <end position="58"/>
    </location>
</feature>
<accession>A0ABR5AW42</accession>
<dbReference type="PANTHER" id="PTHR30126:SF40">
    <property type="entry name" value="HTH-TYPE TRANSCRIPTIONAL REGULATOR GLTR"/>
    <property type="match status" value="1"/>
</dbReference>
<dbReference type="Pfam" id="PF00126">
    <property type="entry name" value="HTH_1"/>
    <property type="match status" value="1"/>
</dbReference>
<dbReference type="InterPro" id="IPR036388">
    <property type="entry name" value="WH-like_DNA-bd_sf"/>
</dbReference>
<proteinExistence type="inferred from homology"/>
<evidence type="ECO:0000256" key="3">
    <source>
        <dbReference type="ARBA" id="ARBA00023125"/>
    </source>
</evidence>
<keyword evidence="4" id="KW-0804">Transcription</keyword>
<dbReference type="SUPFAM" id="SSF53850">
    <property type="entry name" value="Periplasmic binding protein-like II"/>
    <property type="match status" value="1"/>
</dbReference>
<evidence type="ECO:0000256" key="4">
    <source>
        <dbReference type="ARBA" id="ARBA00023163"/>
    </source>
</evidence>
<sequence>MESQDLRMFKQVAELQSISKAAEKLGYGQPNVSQRMKGLEDELGVKLFTRNNRGITLTKEGSTLLEYTHQIILLMEEAKSFVNPRKWKETLTIGAPQTIAAVKIPQLLSAFLKEHQSIEVKARTSDRQKLQEMLSYGELDGAFISGTYNRSQFESVYSYTEKPVLISPKHHPLRKQHGQTLIVNSDTNCLYRKKVLDFSKDSNFYEPAILELDSLESILQAVHDGLGISIVPADVVHSRKELQALQSKELPETMNVDFIIKQRKQQPQSIKKFIRFLQR</sequence>
<evidence type="ECO:0000259" key="5">
    <source>
        <dbReference type="PROSITE" id="PS50931"/>
    </source>
</evidence>
<dbReference type="Proteomes" id="UP000031982">
    <property type="component" value="Unassembled WGS sequence"/>
</dbReference>
<evidence type="ECO:0000256" key="1">
    <source>
        <dbReference type="ARBA" id="ARBA00009437"/>
    </source>
</evidence>
<protein>
    <submittedName>
        <fullName evidence="6">Transcriptional regulator, LysR family</fullName>
    </submittedName>
</protein>